<keyword evidence="1" id="KW-0596">Phosphopantetheine</keyword>
<dbReference type="InterPro" id="IPR020843">
    <property type="entry name" value="ER"/>
</dbReference>
<keyword evidence="3 10" id="KW-0808">Transferase</keyword>
<name>A0A231HD42_9NOCA</name>
<dbReference type="SMART" id="SM00825">
    <property type="entry name" value="PKS_KS"/>
    <property type="match status" value="1"/>
</dbReference>
<dbReference type="CDD" id="cd05195">
    <property type="entry name" value="enoyl_red"/>
    <property type="match status" value="1"/>
</dbReference>
<dbReference type="InterPro" id="IPR020841">
    <property type="entry name" value="PKS_Beta-ketoAc_synthase_dom"/>
</dbReference>
<feature type="region of interest" description="C-terminal hotdog fold" evidence="7">
    <location>
        <begin position="1017"/>
        <end position="1158"/>
    </location>
</feature>
<dbReference type="InterPro" id="IPR020807">
    <property type="entry name" value="PKS_DH"/>
</dbReference>
<feature type="domain" description="PKS/mFAS DH" evidence="9">
    <location>
        <begin position="889"/>
        <end position="1158"/>
    </location>
</feature>
<feature type="active site" description="Proton acceptor; for dehydratase activity" evidence="7">
    <location>
        <position position="918"/>
    </location>
</feature>
<dbReference type="InterPro" id="IPR013968">
    <property type="entry name" value="PKS_KR"/>
</dbReference>
<accession>A0A231HD42</accession>
<dbReference type="InterPro" id="IPR018201">
    <property type="entry name" value="Ketoacyl_synth_AS"/>
</dbReference>
<dbReference type="Gene3D" id="3.40.50.720">
    <property type="entry name" value="NAD(P)-binding Rossmann-like Domain"/>
    <property type="match status" value="3"/>
</dbReference>
<dbReference type="InterPro" id="IPR016036">
    <property type="entry name" value="Malonyl_transacylase_ACP-bd"/>
</dbReference>
<feature type="domain" description="Ketosynthase family 3 (KS3)" evidence="8">
    <location>
        <begin position="1"/>
        <end position="428"/>
    </location>
</feature>
<dbReference type="InterPro" id="IPR016035">
    <property type="entry name" value="Acyl_Trfase/lysoPLipase"/>
</dbReference>
<dbReference type="PROSITE" id="PS52019">
    <property type="entry name" value="PKS_MFAS_DH"/>
    <property type="match status" value="1"/>
</dbReference>
<dbReference type="InterPro" id="IPR016039">
    <property type="entry name" value="Thiolase-like"/>
</dbReference>
<dbReference type="InterPro" id="IPR049552">
    <property type="entry name" value="PKS_DH_N"/>
</dbReference>
<dbReference type="Pfam" id="PF21089">
    <property type="entry name" value="PKS_DH_N"/>
    <property type="match status" value="1"/>
</dbReference>
<dbReference type="SMART" id="SM00829">
    <property type="entry name" value="PKS_ER"/>
    <property type="match status" value="1"/>
</dbReference>
<evidence type="ECO:0000256" key="2">
    <source>
        <dbReference type="ARBA" id="ARBA00022553"/>
    </source>
</evidence>
<dbReference type="InterPro" id="IPR036736">
    <property type="entry name" value="ACP-like_sf"/>
</dbReference>
<dbReference type="Pfam" id="PF00698">
    <property type="entry name" value="Acyl_transf_1"/>
    <property type="match status" value="1"/>
</dbReference>
<keyword evidence="6 10" id="KW-0012">Acyltransferase</keyword>
<dbReference type="GO" id="GO:0016491">
    <property type="term" value="F:oxidoreductase activity"/>
    <property type="evidence" value="ECO:0007669"/>
    <property type="project" value="InterPro"/>
</dbReference>
<keyword evidence="2" id="KW-0597">Phosphoprotein</keyword>
<dbReference type="Pfam" id="PF16197">
    <property type="entry name" value="KAsynt_C_assoc"/>
    <property type="match status" value="1"/>
</dbReference>
<dbReference type="Pfam" id="PF08240">
    <property type="entry name" value="ADH_N"/>
    <property type="match status" value="1"/>
</dbReference>
<dbReference type="InterPro" id="IPR011032">
    <property type="entry name" value="GroES-like_sf"/>
</dbReference>
<comment type="caution">
    <text evidence="10">The sequence shown here is derived from an EMBL/GenBank/DDBJ whole genome shotgun (WGS) entry which is preliminary data.</text>
</comment>
<reference evidence="10 11" key="1">
    <citation type="submission" date="2017-07" db="EMBL/GenBank/DDBJ databases">
        <title>First draft Genome Sequence of Nocardia cerradoensis isolated from human infection.</title>
        <authorList>
            <person name="Carrasco G."/>
        </authorList>
    </citation>
    <scope>NUCLEOTIDE SEQUENCE [LARGE SCALE GENOMIC DNA]</scope>
    <source>
        <strain evidence="10 11">CNM20130759</strain>
    </source>
</reference>
<dbReference type="FunFam" id="3.40.366.10:FF:000002">
    <property type="entry name" value="Probable polyketide synthase 2"/>
    <property type="match status" value="1"/>
</dbReference>
<dbReference type="InterPro" id="IPR050091">
    <property type="entry name" value="PKS_NRPS_Biosynth_Enz"/>
</dbReference>
<dbReference type="SUPFAM" id="SSF52151">
    <property type="entry name" value="FabD/lysophospholipase-like"/>
    <property type="match status" value="1"/>
</dbReference>
<evidence type="ECO:0000259" key="8">
    <source>
        <dbReference type="PROSITE" id="PS52004"/>
    </source>
</evidence>
<dbReference type="InterPro" id="IPR049900">
    <property type="entry name" value="PKS_mFAS_DH"/>
</dbReference>
<dbReference type="SUPFAM" id="SSF55048">
    <property type="entry name" value="Probable ACP-binding domain of malonyl-CoA ACP transacylase"/>
    <property type="match status" value="1"/>
</dbReference>
<evidence type="ECO:0000256" key="5">
    <source>
        <dbReference type="ARBA" id="ARBA00023268"/>
    </source>
</evidence>
<keyword evidence="5" id="KW-0511">Multifunctional enzyme</keyword>
<dbReference type="InterPro" id="IPR049551">
    <property type="entry name" value="PKS_DH_C"/>
</dbReference>
<dbReference type="GO" id="GO:0006633">
    <property type="term" value="P:fatty acid biosynthetic process"/>
    <property type="evidence" value="ECO:0007669"/>
    <property type="project" value="InterPro"/>
</dbReference>
<dbReference type="GO" id="GO:0004315">
    <property type="term" value="F:3-oxoacyl-[acyl-carrier-protein] synthase activity"/>
    <property type="evidence" value="ECO:0007669"/>
    <property type="project" value="InterPro"/>
</dbReference>
<dbReference type="InterPro" id="IPR014043">
    <property type="entry name" value="Acyl_transferase_dom"/>
</dbReference>
<dbReference type="Gene3D" id="3.40.47.10">
    <property type="match status" value="1"/>
</dbReference>
<protein>
    <submittedName>
        <fullName evidence="10">Phthioceranic/hydroxyphthioceranic acid synthase</fullName>
        <ecNumber evidence="10">2.3.1.-</ecNumber>
    </submittedName>
</protein>
<dbReference type="Pfam" id="PF14765">
    <property type="entry name" value="PS-DH"/>
    <property type="match status" value="1"/>
</dbReference>
<dbReference type="CDD" id="cd00833">
    <property type="entry name" value="PKS"/>
    <property type="match status" value="1"/>
</dbReference>
<evidence type="ECO:0000256" key="1">
    <source>
        <dbReference type="ARBA" id="ARBA00022450"/>
    </source>
</evidence>
<dbReference type="Pfam" id="PF00109">
    <property type="entry name" value="ketoacyl-synt"/>
    <property type="match status" value="1"/>
</dbReference>
<dbReference type="SUPFAM" id="SSF50129">
    <property type="entry name" value="GroES-like"/>
    <property type="match status" value="1"/>
</dbReference>
<dbReference type="InterPro" id="IPR057326">
    <property type="entry name" value="KR_dom"/>
</dbReference>
<dbReference type="SMART" id="SM00826">
    <property type="entry name" value="PKS_DH"/>
    <property type="match status" value="1"/>
</dbReference>
<dbReference type="InterPro" id="IPR013154">
    <property type="entry name" value="ADH-like_N"/>
</dbReference>
<evidence type="ECO:0000256" key="3">
    <source>
        <dbReference type="ARBA" id="ARBA00022679"/>
    </source>
</evidence>
<evidence type="ECO:0000256" key="7">
    <source>
        <dbReference type="PROSITE-ProRule" id="PRU01363"/>
    </source>
</evidence>
<dbReference type="EC" id="2.3.1.-" evidence="10"/>
<dbReference type="InterPro" id="IPR002364">
    <property type="entry name" value="Quin_OxRdtase/zeta-crystal_CS"/>
</dbReference>
<dbReference type="GO" id="GO:0031177">
    <property type="term" value="F:phosphopantetheine binding"/>
    <property type="evidence" value="ECO:0007669"/>
    <property type="project" value="InterPro"/>
</dbReference>
<evidence type="ECO:0000259" key="9">
    <source>
        <dbReference type="PROSITE" id="PS52019"/>
    </source>
</evidence>
<evidence type="ECO:0000256" key="6">
    <source>
        <dbReference type="ARBA" id="ARBA00023315"/>
    </source>
</evidence>
<dbReference type="Gene3D" id="3.40.366.10">
    <property type="entry name" value="Malonyl-Coenzyme A Acyl Carrier Protein, domain 2"/>
    <property type="match status" value="1"/>
</dbReference>
<keyword evidence="4" id="KW-0521">NADP</keyword>
<organism evidence="10 11">
    <name type="scientific">Nocardia cerradoensis</name>
    <dbReference type="NCBI Taxonomy" id="85688"/>
    <lineage>
        <taxon>Bacteria</taxon>
        <taxon>Bacillati</taxon>
        <taxon>Actinomycetota</taxon>
        <taxon>Actinomycetes</taxon>
        <taxon>Mycobacteriales</taxon>
        <taxon>Nocardiaceae</taxon>
        <taxon>Nocardia</taxon>
    </lineage>
</organism>
<dbReference type="InterPro" id="IPR014031">
    <property type="entry name" value="Ketoacyl_synth_C"/>
</dbReference>
<dbReference type="InterPro" id="IPR020806">
    <property type="entry name" value="PKS_PP-bd"/>
</dbReference>
<dbReference type="FunFam" id="3.40.47.10:FF:000019">
    <property type="entry name" value="Polyketide synthase type I"/>
    <property type="match status" value="1"/>
</dbReference>
<dbReference type="Pfam" id="PF00550">
    <property type="entry name" value="PP-binding"/>
    <property type="match status" value="1"/>
</dbReference>
<dbReference type="SUPFAM" id="SSF53901">
    <property type="entry name" value="Thiolase-like"/>
    <property type="match status" value="1"/>
</dbReference>
<dbReference type="PANTHER" id="PTHR43775">
    <property type="entry name" value="FATTY ACID SYNTHASE"/>
    <property type="match status" value="1"/>
</dbReference>
<evidence type="ECO:0000313" key="10">
    <source>
        <dbReference type="EMBL" id="OXR46722.1"/>
    </source>
</evidence>
<dbReference type="InterPro" id="IPR014030">
    <property type="entry name" value="Ketoacyl_synth_N"/>
</dbReference>
<dbReference type="SMART" id="SM00823">
    <property type="entry name" value="PKS_PP"/>
    <property type="match status" value="1"/>
</dbReference>
<gene>
    <name evidence="10" type="primary">pks2</name>
    <name evidence="10" type="ORF">B7C42_01699</name>
</gene>
<dbReference type="PROSITE" id="PS00606">
    <property type="entry name" value="KS3_1"/>
    <property type="match status" value="1"/>
</dbReference>
<evidence type="ECO:0000313" key="11">
    <source>
        <dbReference type="Proteomes" id="UP000215506"/>
    </source>
</evidence>
<dbReference type="Gene3D" id="3.10.129.110">
    <property type="entry name" value="Polyketide synthase dehydratase"/>
    <property type="match status" value="1"/>
</dbReference>
<dbReference type="SUPFAM" id="SSF51735">
    <property type="entry name" value="NAD(P)-binding Rossmann-fold domains"/>
    <property type="match status" value="3"/>
</dbReference>
<dbReference type="InterPro" id="IPR009081">
    <property type="entry name" value="PP-bd_ACP"/>
</dbReference>
<dbReference type="Gene3D" id="3.90.180.10">
    <property type="entry name" value="Medium-chain alcohol dehydrogenases, catalytic domain"/>
    <property type="match status" value="1"/>
</dbReference>
<dbReference type="Gene3D" id="3.30.70.3290">
    <property type="match status" value="1"/>
</dbReference>
<dbReference type="Pfam" id="PF08659">
    <property type="entry name" value="KR"/>
    <property type="match status" value="1"/>
</dbReference>
<dbReference type="PROSITE" id="PS52004">
    <property type="entry name" value="KS3_2"/>
    <property type="match status" value="1"/>
</dbReference>
<feature type="active site" description="Proton donor; for dehydratase activity" evidence="7">
    <location>
        <position position="1076"/>
    </location>
</feature>
<dbReference type="Proteomes" id="UP000215506">
    <property type="component" value="Unassembled WGS sequence"/>
</dbReference>
<dbReference type="EMBL" id="NGAF01000002">
    <property type="protein sequence ID" value="OXR46722.1"/>
    <property type="molecule type" value="Genomic_DNA"/>
</dbReference>
<evidence type="ECO:0000256" key="4">
    <source>
        <dbReference type="ARBA" id="ARBA00022857"/>
    </source>
</evidence>
<feature type="region of interest" description="N-terminal hotdog fold" evidence="7">
    <location>
        <begin position="889"/>
        <end position="1007"/>
    </location>
</feature>
<dbReference type="SMART" id="SM00822">
    <property type="entry name" value="PKS_KR"/>
    <property type="match status" value="1"/>
</dbReference>
<dbReference type="InterPro" id="IPR001227">
    <property type="entry name" value="Ac_transferase_dom_sf"/>
</dbReference>
<dbReference type="GO" id="GO:0004312">
    <property type="term" value="F:fatty acid synthase activity"/>
    <property type="evidence" value="ECO:0007669"/>
    <property type="project" value="TreeGrafter"/>
</dbReference>
<dbReference type="InterPro" id="IPR036291">
    <property type="entry name" value="NAD(P)-bd_dom_sf"/>
</dbReference>
<dbReference type="InterPro" id="IPR013149">
    <property type="entry name" value="ADH-like_C"/>
</dbReference>
<keyword evidence="11" id="KW-1185">Reference proteome</keyword>
<proteinExistence type="predicted"/>
<dbReference type="Pfam" id="PF00107">
    <property type="entry name" value="ADH_zinc_N"/>
    <property type="match status" value="1"/>
</dbReference>
<dbReference type="SUPFAM" id="SSF47336">
    <property type="entry name" value="ACP-like"/>
    <property type="match status" value="1"/>
</dbReference>
<dbReference type="PROSITE" id="PS01162">
    <property type="entry name" value="QOR_ZETA_CRYSTAL"/>
    <property type="match status" value="1"/>
</dbReference>
<dbReference type="PANTHER" id="PTHR43775:SF37">
    <property type="entry name" value="SI:DKEY-61P9.11"/>
    <property type="match status" value="1"/>
</dbReference>
<dbReference type="SMART" id="SM00827">
    <property type="entry name" value="PKS_AT"/>
    <property type="match status" value="1"/>
</dbReference>
<dbReference type="InterPro" id="IPR032821">
    <property type="entry name" value="PKS_assoc"/>
</dbReference>
<dbReference type="Pfam" id="PF02801">
    <property type="entry name" value="Ketoacyl-synt_C"/>
    <property type="match status" value="1"/>
</dbReference>
<dbReference type="GO" id="GO:0008270">
    <property type="term" value="F:zinc ion binding"/>
    <property type="evidence" value="ECO:0007669"/>
    <property type="project" value="InterPro"/>
</dbReference>
<dbReference type="InterPro" id="IPR042104">
    <property type="entry name" value="PKS_dehydratase_sf"/>
</dbReference>
<sequence>MSDIAIVGIGCRYAGGIDSPESFWDFVINKRDGVTEIPADRWDWRRYYDADRRTPGRMYTKRAAFMTGDPWEFDPDFFGISPREAAAMDPQQRLVLEVVWEALDDAGVAGRSAGSGLGVYIGAFTLDQLAVSVGGPALPHVDMHTAAGASYTMLSNRIAYALNLTGPAVTVDTACSSSLVALHLACQAIESGDCEYALAGGVTVMAQPEPFVSMCKGGFLAADGRSKPFDAAADGYGRGEGAGIVVLKKLADAERDGDRIYAVVKATGSNQDGRTTAITVPNADSQEALAKTVIERSGIPAHEITYVEAHGTGTPVGDPLELRAIGRAYGAATGRPGPVGVGSVKATLGHTEAASGIASVIKSALAITHRTIAPQGWLDTPNPDIPFEELGIRLQTEAEPVGPEVERMTVAVNGFGYGGTNAHAILQEYAGAPETGRAPQHFGVLPLSARNETAVRHLARGVAELIAEGADPGRLAEAAWRRRNHHNHRAAITFGDDTELVRGLVDLANGEGRISRTVAKRTAEPVYVFTGMGPQWWGMARELLTTDTAFADEARRIDAVFTDIAGWSIVEELLRPEEESKVTSTAIAQPANFLVQVALYAALREYGIEPAVVVGHSVGEVSAAYVTGMLSLRDALLVSYHRARLQATTAGTGGMLAIGLPADAAREVIAADSSVDIAAINSPSAVTLAGAVDRLDEIAEKLTADGIFARRLQVEVPYHSHLMDPILDELREVLAGLTVAEPRIPLYSTVTGEQVTTADWNADYWCANVRQPVRFADAITALVRSGNRVFVEVGPHPVLGANIREILIGAGETGTTVATLHRKQQDADSLRQTLSGLYAAGILDIDALFAGVPDPTPHIDLPRYPWQRTRLRNELPEFRLLRHGTPDAHPMLGDQHPDDSNAWRVELSLAALPWLADHVVGGTRILPGAGYLDAALSAAAVRTESDQVAVEGVRFVAPLVVEEGEAPIVELHVEDSTGRFTIRSRGAAGTIWTVHALGRLVEGSYAPITADVPDVEHMLAVDPAEFYAGLAARGLEYGPAFQRATAIRISPDTVVAQLDGTIGQGERYLAHPAIVDAALQSVAALLAGRGGAQEGAMVPVGVRTVRRLAPLPAEVTAVARFTEGDRPLADIDLLDADHTVVMQIRGMEFGSLTPGRGPLQRMTDMFYEERWELRDPVDTTALPGNDGLYTLVLGYGENIDSRIERVRDAVAGGAGSAVLLLDPADAELEPRLAQQLRDIFGDEDVRRLHVCVVPGHAPDGDVAALWTLRRIAVTLDGYLEERVTEHEIEIPLTGDGSMYATVVSAHAYAHPADETAPDPSQAAIAGARRVLLNEQSRLRWRLVDIDADTTVADLSAELAIPGGFQYDLVDEAVLRNGLRWTTVVTRTLPERLDALDTAEPLTDPEANFELELPRSRTFARLGWRRCDRREPGPGEVEVRMRAVGLNYKDALKVIGVLGERELSETFFGLVPGMEGGGEVVRVGPGVTDYAVGDAVSLTSKGMVARYHTTSTDSLTHVHPDTDAGRCSSVTAFTTAEYSLLELARIRAGETVLVHGAAGGVGSAAVQIAKLHGATVIGTASSEERRAYVLAEGADHAVGSRSLTFVDEVLALTGGRGVDVIISSAPGEILRQNFAVIAEFGRIVEIGKADIYTGGMLDLSAFDKNVSYFSFDLDRMLRLRHTEVMELGRKVNASFDNGTYRPLPFQKYGTAEVAQAFEEVARSTRIGRVALDLTEGQPLVRPQLPDIEIDPAAQYLITGGFGAFGLATGRWLVGHGARRLTLLGRGGATTEAAVAQLAAWEAQGIEVTIERVDITDADAVAAVVARAHRPEHPLRGVFHTAGAIDDKRITVMDAESLAKVFRAKADGARALVAGVQAAGARLDQFALWSSGSAMFGGVGQYAYTAANIALQAIGDSVIRAGGTALVVGWGHMSGGGMADDEHIARYLRNTGFDSITMDEGTEYLEQALRLGVTQASIIPVDWAKVNATAPFFAQTGRTKELIAAAAQDDSAAARLRVQLAELDEGKRNEVVAFMLAEQLAQVMGVSADSIDLTVPVPELGLDSLMAVEFGALVTKSLGVELMSMKMGRSFSLEQAGARVAEAIVQGATG</sequence>
<dbReference type="RefSeq" id="WP_094024842.1">
    <property type="nucleotide sequence ID" value="NZ_NGAF01000002.1"/>
</dbReference>
<dbReference type="Gene3D" id="1.10.1200.10">
    <property type="entry name" value="ACP-like"/>
    <property type="match status" value="1"/>
</dbReference>